<evidence type="ECO:0008006" key="7">
    <source>
        <dbReference type="Google" id="ProtNLM"/>
    </source>
</evidence>
<evidence type="ECO:0000256" key="4">
    <source>
        <dbReference type="ARBA" id="ARBA00022801"/>
    </source>
</evidence>
<keyword evidence="3" id="KW-0551">Lipid droplet</keyword>
<dbReference type="STRING" id="573508.A0A1E3B3I0"/>
<protein>
    <recommendedName>
        <fullName evidence="7">AB hydrolase-1 domain-containing protein</fullName>
    </recommendedName>
</protein>
<gene>
    <name evidence="5" type="ORF">SI65_09082</name>
</gene>
<dbReference type="Pfam" id="PF10230">
    <property type="entry name" value="LIDHydrolase"/>
    <property type="match status" value="1"/>
</dbReference>
<dbReference type="InterPro" id="IPR029058">
    <property type="entry name" value="AB_hydrolase_fold"/>
</dbReference>
<dbReference type="PANTHER" id="PTHR13390">
    <property type="entry name" value="LIPASE"/>
    <property type="match status" value="1"/>
</dbReference>
<accession>A0A1E3B3I0</accession>
<dbReference type="VEuPathDB" id="FungiDB:SI65_09082"/>
<evidence type="ECO:0000256" key="2">
    <source>
        <dbReference type="ARBA" id="ARBA00008300"/>
    </source>
</evidence>
<comment type="caution">
    <text evidence="5">The sequence shown here is derived from an EMBL/GenBank/DDBJ whole genome shotgun (WGS) entry which is preliminary data.</text>
</comment>
<dbReference type="GO" id="GO:0019915">
    <property type="term" value="P:lipid storage"/>
    <property type="evidence" value="ECO:0007669"/>
    <property type="project" value="InterPro"/>
</dbReference>
<name>A0A1E3B3I0_ASPCR</name>
<dbReference type="AlphaFoldDB" id="A0A1E3B3I0"/>
<evidence type="ECO:0000256" key="1">
    <source>
        <dbReference type="ARBA" id="ARBA00004502"/>
    </source>
</evidence>
<dbReference type="Gene3D" id="3.40.50.1820">
    <property type="entry name" value="alpha/beta hydrolase"/>
    <property type="match status" value="1"/>
</dbReference>
<comment type="similarity">
    <text evidence="2">Belongs to the AB hydrolase superfamily. LDAH family.</text>
</comment>
<dbReference type="GO" id="GO:0005811">
    <property type="term" value="C:lipid droplet"/>
    <property type="evidence" value="ECO:0007669"/>
    <property type="project" value="UniProtKB-SubCell"/>
</dbReference>
<reference evidence="5 6" key="1">
    <citation type="journal article" date="2016" name="BMC Genomics">
        <title>Comparative genomic and transcriptomic analyses of the Fuzhuan brick tea-fermentation fungus Aspergillus cristatus.</title>
        <authorList>
            <person name="Ge Y."/>
            <person name="Wang Y."/>
            <person name="Liu Y."/>
            <person name="Tan Y."/>
            <person name="Ren X."/>
            <person name="Zhang X."/>
            <person name="Hyde K.D."/>
            <person name="Liu Y."/>
            <person name="Liu Z."/>
        </authorList>
    </citation>
    <scope>NUCLEOTIDE SEQUENCE [LARGE SCALE GENOMIC DNA]</scope>
    <source>
        <strain evidence="5 6">GZAAS20.1005</strain>
    </source>
</reference>
<evidence type="ECO:0000313" key="5">
    <source>
        <dbReference type="EMBL" id="ODM15479.1"/>
    </source>
</evidence>
<organism evidence="5 6">
    <name type="scientific">Aspergillus cristatus</name>
    <name type="common">Chinese Fuzhuan brick tea-fermentation fungus</name>
    <name type="synonym">Eurotium cristatum</name>
    <dbReference type="NCBI Taxonomy" id="573508"/>
    <lineage>
        <taxon>Eukaryota</taxon>
        <taxon>Fungi</taxon>
        <taxon>Dikarya</taxon>
        <taxon>Ascomycota</taxon>
        <taxon>Pezizomycotina</taxon>
        <taxon>Eurotiomycetes</taxon>
        <taxon>Eurotiomycetidae</taxon>
        <taxon>Eurotiales</taxon>
        <taxon>Aspergillaceae</taxon>
        <taxon>Aspergillus</taxon>
        <taxon>Aspergillus subgen. Aspergillus</taxon>
    </lineage>
</organism>
<dbReference type="OrthoDB" id="448051at2759"/>
<dbReference type="Proteomes" id="UP000094569">
    <property type="component" value="Unassembled WGS sequence"/>
</dbReference>
<evidence type="ECO:0000256" key="3">
    <source>
        <dbReference type="ARBA" id="ARBA00022677"/>
    </source>
</evidence>
<dbReference type="SUPFAM" id="SSF53474">
    <property type="entry name" value="alpha/beta-Hydrolases"/>
    <property type="match status" value="1"/>
</dbReference>
<dbReference type="GO" id="GO:0016298">
    <property type="term" value="F:lipase activity"/>
    <property type="evidence" value="ECO:0007669"/>
    <property type="project" value="InterPro"/>
</dbReference>
<sequence length="365" mass="40235">MSLITPDSFLRLSANTNGDKAPITIFFITGNPGLIGYYHTFLSLLSDRLISDSETSFQIHGHSLAGFELGSDAEKNQKWGEKEAHYYNLEEQIPYVQENLDGFVTNHYKKNTQDNGGEVPKVILIGHSVGTYIAMEVLRRHRERQRQHTTTATATTTPDNNKGAEFDIIGGVMLFPTVVDIAKSPAGQRLSKLLNLIPGLAIIASLFARMLSSLLPGGILRLVVAAFMGLSSSLESPDRVVVDTTCGFLGSRRGVRQALHLGADEMQTITSDKWSDDIWGMSDVEEPLAKLFFYFGRNDHWVAERTRDEIIAVRGKNGDGDGNGNGPTMVVCEDGLPHAFCLRHNEIMARKTGDMIRAIVEGQVR</sequence>
<dbReference type="PANTHER" id="PTHR13390:SF0">
    <property type="entry name" value="LIPID DROPLET-ASSOCIATED HYDROLASE"/>
    <property type="match status" value="1"/>
</dbReference>
<comment type="subcellular location">
    <subcellularLocation>
        <location evidence="1">Lipid droplet</location>
    </subcellularLocation>
</comment>
<dbReference type="InterPro" id="IPR019363">
    <property type="entry name" value="LDAH"/>
</dbReference>
<evidence type="ECO:0000313" key="6">
    <source>
        <dbReference type="Proteomes" id="UP000094569"/>
    </source>
</evidence>
<proteinExistence type="inferred from homology"/>
<keyword evidence="4" id="KW-0378">Hydrolase</keyword>
<dbReference type="EMBL" id="JXNT01000016">
    <property type="protein sequence ID" value="ODM15479.1"/>
    <property type="molecule type" value="Genomic_DNA"/>
</dbReference>
<keyword evidence="6" id="KW-1185">Reference proteome</keyword>